<dbReference type="InterPro" id="IPR002575">
    <property type="entry name" value="Aminoglycoside_PTrfase"/>
</dbReference>
<evidence type="ECO:0000313" key="2">
    <source>
        <dbReference type="EMBL" id="XBP69734.1"/>
    </source>
</evidence>
<dbReference type="SUPFAM" id="SSF56112">
    <property type="entry name" value="Protein kinase-like (PK-like)"/>
    <property type="match status" value="1"/>
</dbReference>
<gene>
    <name evidence="2" type="ORF">ABLV49_17890</name>
</gene>
<name>A0AAU7LQ20_9BURK</name>
<dbReference type="SUPFAM" id="SSF52540">
    <property type="entry name" value="P-loop containing nucleoside triphosphate hydrolases"/>
    <property type="match status" value="1"/>
</dbReference>
<reference evidence="2" key="1">
    <citation type="submission" date="2024-05" db="EMBL/GenBank/DDBJ databases">
        <authorList>
            <person name="Bunk B."/>
            <person name="Swiderski J."/>
            <person name="Sproer C."/>
            <person name="Thiel V."/>
        </authorList>
    </citation>
    <scope>NUCLEOTIDE SEQUENCE</scope>
    <source>
        <strain evidence="2">DSM 17735</strain>
    </source>
</reference>
<dbReference type="Pfam" id="PF01636">
    <property type="entry name" value="APH"/>
    <property type="match status" value="1"/>
</dbReference>
<proteinExistence type="predicted"/>
<dbReference type="InterPro" id="IPR011009">
    <property type="entry name" value="Kinase-like_dom_sf"/>
</dbReference>
<dbReference type="InterPro" id="IPR027417">
    <property type="entry name" value="P-loop_NTPase"/>
</dbReference>
<feature type="domain" description="Aminoglycoside phosphotransferase" evidence="1">
    <location>
        <begin position="117"/>
        <end position="274"/>
    </location>
</feature>
<dbReference type="PANTHER" id="PTHR43883">
    <property type="entry name" value="SLR0207 PROTEIN"/>
    <property type="match status" value="1"/>
</dbReference>
<dbReference type="Gene3D" id="3.90.1200.10">
    <property type="match status" value="1"/>
</dbReference>
<dbReference type="EMBL" id="CP157675">
    <property type="protein sequence ID" value="XBP69734.1"/>
    <property type="molecule type" value="Genomic_DNA"/>
</dbReference>
<dbReference type="AlphaFoldDB" id="A0AAU7LQ20"/>
<accession>A0AAU7LQ20</accession>
<dbReference type="PANTHER" id="PTHR43883:SF1">
    <property type="entry name" value="GLUCONOKINASE"/>
    <property type="match status" value="1"/>
</dbReference>
<dbReference type="InterPro" id="IPR052732">
    <property type="entry name" value="Cell-binding_unc_protein"/>
</dbReference>
<dbReference type="Pfam" id="PF13671">
    <property type="entry name" value="AAA_33"/>
    <property type="match status" value="1"/>
</dbReference>
<organism evidence="2">
    <name type="scientific">Polaromonas hydrogenivorans</name>
    <dbReference type="NCBI Taxonomy" id="335476"/>
    <lineage>
        <taxon>Bacteria</taxon>
        <taxon>Pseudomonadati</taxon>
        <taxon>Pseudomonadota</taxon>
        <taxon>Betaproteobacteria</taxon>
        <taxon>Burkholderiales</taxon>
        <taxon>Comamonadaceae</taxon>
        <taxon>Polaromonas</taxon>
    </lineage>
</organism>
<dbReference type="Gene3D" id="3.40.50.300">
    <property type="entry name" value="P-loop containing nucleotide triphosphate hydrolases"/>
    <property type="match status" value="1"/>
</dbReference>
<dbReference type="RefSeq" id="WP_349278557.1">
    <property type="nucleotide sequence ID" value="NZ_CBCSCU010000016.1"/>
</dbReference>
<protein>
    <submittedName>
        <fullName evidence="2">AAA family ATPase</fullName>
    </submittedName>
</protein>
<evidence type="ECO:0000259" key="1">
    <source>
        <dbReference type="Pfam" id="PF01636"/>
    </source>
</evidence>
<sequence>MQNTDALARQQALVTTLASRLGAELVETHISWVLLAGDYAYKIKKPVQLPFVDYAALQARRHFCEEELRLNRRLAPSLYLGVARITGSHQAPVLDGDGPPLDYAVRMRRFAKGALFGEQLEAATLASADVDRLAILLADFHNAQPALDAASGFASAERRRLAALAALKGALPVASPAEQARLQAWLEAEAARLAPLWTLRQQGGRVRECHGDLHLDNVLSLDGGVAAFDGIEFDPALRCIDVLDDIAFAVMDFSARGRRDFAFRLLNGWLDRTGDHAALPALRFSVVYRALVRAQVAQLSGPGHEAAARRYMDTALSWTQPGQPRLFITHGLPGSGKTFESQRVLEQEGAIRLRSDVERKRLFGLGMLEDSRARGLDLYQPEATARTYAQLFSLARLALQADYPVILDAAFPRRAERTQALLLASEAGVPLRIIDCDAPLPVLRERIQARRGDASEANLAVLEHLRLSAEPLAAEELGLVIDTARQPTHGTAWNTIFP</sequence>